<dbReference type="InterPro" id="IPR012674">
    <property type="entry name" value="Calycin"/>
</dbReference>
<accession>A0A646QD50</accession>
<dbReference type="EMBL" id="GHBY01000389">
    <property type="protein sequence ID" value="MUP40566.1"/>
    <property type="molecule type" value="Transcribed_RNA"/>
</dbReference>
<name>A0A646QD50_9MYRI</name>
<organism evidence="2">
    <name type="scientific">Hemiscolopendra marginata</name>
    <dbReference type="NCBI Taxonomy" id="943146"/>
    <lineage>
        <taxon>Eukaryota</taxon>
        <taxon>Metazoa</taxon>
        <taxon>Ecdysozoa</taxon>
        <taxon>Arthropoda</taxon>
        <taxon>Myriapoda</taxon>
        <taxon>Chilopoda</taxon>
        <taxon>Pleurostigmophora</taxon>
        <taxon>Scolopendromorpha</taxon>
        <taxon>Scolopendridae</taxon>
        <taxon>Hemiscolopendra</taxon>
    </lineage>
</organism>
<keyword evidence="1" id="KW-0732">Signal</keyword>
<evidence type="ECO:0000256" key="1">
    <source>
        <dbReference type="SAM" id="SignalP"/>
    </source>
</evidence>
<evidence type="ECO:0000313" key="2">
    <source>
        <dbReference type="EMBL" id="MUP40566.1"/>
    </source>
</evidence>
<sequence length="186" mass="21892">MCHIILATILAVGVIGGQANDFFLCPDVQSEPLRGIDGRWFSIYRNYKDHSACQYIDIVNLGHDTFAYNETWQEMNREHFTLNKTIIKEADGNYYAYFINKEAFYRIDQKVMKVHGDFLFQWSCYVYENRTQPERDRYVALVNTDVYSKTPRYSHDIIDKISNWIMEKGLLVQPLTESRFDGCPTK</sequence>
<dbReference type="AlphaFoldDB" id="A0A646QD50"/>
<protein>
    <submittedName>
        <fullName evidence="2">Venom protein</fullName>
    </submittedName>
</protein>
<dbReference type="SUPFAM" id="SSF50814">
    <property type="entry name" value="Lipocalins"/>
    <property type="match status" value="1"/>
</dbReference>
<feature type="signal peptide" evidence="1">
    <location>
        <begin position="1"/>
        <end position="19"/>
    </location>
</feature>
<feature type="chain" id="PRO_5024876195" evidence="1">
    <location>
        <begin position="20"/>
        <end position="186"/>
    </location>
</feature>
<reference evidence="2" key="1">
    <citation type="submission" date="2018-11" db="EMBL/GenBank/DDBJ databases">
        <title>Venom-gland transcriptomics and venom proteomics of the Florida green centipede (Hemiscolopendra marginata) reveal sex-based variation in a centipede venom.</title>
        <authorList>
            <person name="Nystrom G.S."/>
            <person name="Ward M.J."/>
            <person name="Ellsworth S.A."/>
            <person name="Rokyta D.R."/>
        </authorList>
    </citation>
    <scope>NUCLEOTIDE SEQUENCE</scope>
    <source>
        <tissue evidence="2">Venom gland</tissue>
    </source>
</reference>
<proteinExistence type="predicted"/>